<gene>
    <name evidence="1" type="ORF">V22_41730</name>
</gene>
<name>A0A517TEU8_9PLAN</name>
<organism evidence="1 2">
    <name type="scientific">Calycomorphotria hydatis</name>
    <dbReference type="NCBI Taxonomy" id="2528027"/>
    <lineage>
        <taxon>Bacteria</taxon>
        <taxon>Pseudomonadati</taxon>
        <taxon>Planctomycetota</taxon>
        <taxon>Planctomycetia</taxon>
        <taxon>Planctomycetales</taxon>
        <taxon>Planctomycetaceae</taxon>
        <taxon>Calycomorphotria</taxon>
    </lineage>
</organism>
<dbReference type="Proteomes" id="UP000319976">
    <property type="component" value="Chromosome"/>
</dbReference>
<reference evidence="1 2" key="1">
    <citation type="submission" date="2019-02" db="EMBL/GenBank/DDBJ databases">
        <title>Deep-cultivation of Planctomycetes and their phenomic and genomic characterization uncovers novel biology.</title>
        <authorList>
            <person name="Wiegand S."/>
            <person name="Jogler M."/>
            <person name="Boedeker C."/>
            <person name="Pinto D."/>
            <person name="Vollmers J."/>
            <person name="Rivas-Marin E."/>
            <person name="Kohn T."/>
            <person name="Peeters S.H."/>
            <person name="Heuer A."/>
            <person name="Rast P."/>
            <person name="Oberbeckmann S."/>
            <person name="Bunk B."/>
            <person name="Jeske O."/>
            <person name="Meyerdierks A."/>
            <person name="Storesund J.E."/>
            <person name="Kallscheuer N."/>
            <person name="Luecker S."/>
            <person name="Lage O.M."/>
            <person name="Pohl T."/>
            <person name="Merkel B.J."/>
            <person name="Hornburger P."/>
            <person name="Mueller R.-W."/>
            <person name="Bruemmer F."/>
            <person name="Labrenz M."/>
            <person name="Spormann A.M."/>
            <person name="Op den Camp H."/>
            <person name="Overmann J."/>
            <person name="Amann R."/>
            <person name="Jetten M.S.M."/>
            <person name="Mascher T."/>
            <person name="Medema M.H."/>
            <person name="Devos D.P."/>
            <person name="Kaster A.-K."/>
            <person name="Ovreas L."/>
            <person name="Rohde M."/>
            <person name="Galperin M.Y."/>
            <person name="Jogler C."/>
        </authorList>
    </citation>
    <scope>NUCLEOTIDE SEQUENCE [LARGE SCALE GENOMIC DNA]</scope>
    <source>
        <strain evidence="1 2">V22</strain>
    </source>
</reference>
<evidence type="ECO:0000313" key="2">
    <source>
        <dbReference type="Proteomes" id="UP000319976"/>
    </source>
</evidence>
<dbReference type="KEGG" id="chya:V22_41730"/>
<accession>A0A517TEU8</accession>
<proteinExistence type="predicted"/>
<dbReference type="RefSeq" id="WP_145266413.1">
    <property type="nucleotide sequence ID" value="NZ_CP036316.1"/>
</dbReference>
<keyword evidence="2" id="KW-1185">Reference proteome</keyword>
<dbReference type="EMBL" id="CP036316">
    <property type="protein sequence ID" value="QDT66901.1"/>
    <property type="molecule type" value="Genomic_DNA"/>
</dbReference>
<sequence length="104" mass="12295">MKLLDHKDGLGYFLSTDNEYVPIDKITKDDLLNLVERALLSGSDVELSEYDEASIKNRAHQIIYKSLFDKLEDLIVRRDEFVDESERLYLEEYEKYTKELAENE</sequence>
<evidence type="ECO:0000313" key="1">
    <source>
        <dbReference type="EMBL" id="QDT66901.1"/>
    </source>
</evidence>
<protein>
    <submittedName>
        <fullName evidence="1">Uncharacterized protein</fullName>
    </submittedName>
</protein>
<dbReference type="AlphaFoldDB" id="A0A517TEU8"/>
<dbReference type="OrthoDB" id="1099280at2"/>